<evidence type="ECO:0000313" key="14">
    <source>
        <dbReference type="EMBL" id="MBO1317743.1"/>
    </source>
</evidence>
<keyword evidence="15" id="KW-1185">Reference proteome</keyword>
<evidence type="ECO:0000256" key="12">
    <source>
        <dbReference type="SAM" id="Phobius"/>
    </source>
</evidence>
<keyword evidence="3 11" id="KW-0645">Protease</keyword>
<proteinExistence type="inferred from homology"/>
<feature type="transmembrane region" description="Helical" evidence="12">
    <location>
        <begin position="161"/>
        <end position="181"/>
    </location>
</feature>
<comment type="similarity">
    <text evidence="11">Belongs to the peptidase M48 family.</text>
</comment>
<evidence type="ECO:0000259" key="13">
    <source>
        <dbReference type="Pfam" id="PF01435"/>
    </source>
</evidence>
<evidence type="ECO:0000256" key="2">
    <source>
        <dbReference type="ARBA" id="ARBA00022475"/>
    </source>
</evidence>
<evidence type="ECO:0000256" key="8">
    <source>
        <dbReference type="ARBA" id="ARBA00022989"/>
    </source>
</evidence>
<keyword evidence="4 12" id="KW-0812">Transmembrane</keyword>
<feature type="domain" description="Peptidase M48" evidence="13">
    <location>
        <begin position="78"/>
        <end position="277"/>
    </location>
</feature>
<evidence type="ECO:0000256" key="3">
    <source>
        <dbReference type="ARBA" id="ARBA00022670"/>
    </source>
</evidence>
<evidence type="ECO:0000313" key="15">
    <source>
        <dbReference type="Proteomes" id="UP000664417"/>
    </source>
</evidence>
<evidence type="ECO:0000256" key="10">
    <source>
        <dbReference type="ARBA" id="ARBA00023136"/>
    </source>
</evidence>
<keyword evidence="7 11" id="KW-0862">Zinc</keyword>
<feature type="transmembrane region" description="Helical" evidence="12">
    <location>
        <begin position="187"/>
        <end position="206"/>
    </location>
</feature>
<sequence length="320" mass="34949">MARLQRDQIRHFRQSALLMIGLFALLSFAGFLVAGLPGVAVTALFALYLLVFAPRLPLDLTMKAAGAVPLQHHQAPALFVLVREIAQAAGLARVPRLYVLPGSHRNAFAAGREPEFGLAVTEGLLRALNPRQLRAVIAHEISHMVHRDTEIMAAANLINRLTGSMAGFGWLLLALSVPLLLFTDGTVPFALILTLIGVPLMSNLLVSSLSRTREFEADLGAAKISGDPKALAEALQILEQPQSLWQRLMRPYRPRHRGAWLDTHPATALRVERLQAYARALRHTASKPATAPTGSLPMSQVYLARPRWAEFGVFAEGSVH</sequence>
<keyword evidence="10 12" id="KW-0472">Membrane</keyword>
<feature type="transmembrane region" description="Helical" evidence="12">
    <location>
        <begin position="39"/>
        <end position="58"/>
    </location>
</feature>
<name>A0A8J7U2X6_9BACT</name>
<evidence type="ECO:0000256" key="9">
    <source>
        <dbReference type="ARBA" id="ARBA00023049"/>
    </source>
</evidence>
<organism evidence="14 15">
    <name type="scientific">Acanthopleuribacter pedis</name>
    <dbReference type="NCBI Taxonomy" id="442870"/>
    <lineage>
        <taxon>Bacteria</taxon>
        <taxon>Pseudomonadati</taxon>
        <taxon>Acidobacteriota</taxon>
        <taxon>Holophagae</taxon>
        <taxon>Acanthopleuribacterales</taxon>
        <taxon>Acanthopleuribacteraceae</taxon>
        <taxon>Acanthopleuribacter</taxon>
    </lineage>
</organism>
<comment type="cofactor">
    <cofactor evidence="11">
        <name>Zn(2+)</name>
        <dbReference type="ChEBI" id="CHEBI:29105"/>
    </cofactor>
    <text evidence="11">Binds 1 zinc ion per subunit.</text>
</comment>
<dbReference type="RefSeq" id="WP_207857166.1">
    <property type="nucleotide sequence ID" value="NZ_JAFREP010000003.1"/>
</dbReference>
<evidence type="ECO:0000256" key="1">
    <source>
        <dbReference type="ARBA" id="ARBA00004651"/>
    </source>
</evidence>
<dbReference type="GO" id="GO:0005886">
    <property type="term" value="C:plasma membrane"/>
    <property type="evidence" value="ECO:0007669"/>
    <property type="project" value="UniProtKB-SubCell"/>
</dbReference>
<dbReference type="AlphaFoldDB" id="A0A8J7U2X6"/>
<reference evidence="14" key="1">
    <citation type="submission" date="2021-03" db="EMBL/GenBank/DDBJ databases">
        <authorList>
            <person name="Wang G."/>
        </authorList>
    </citation>
    <scope>NUCLEOTIDE SEQUENCE</scope>
    <source>
        <strain evidence="14">KCTC 12899</strain>
    </source>
</reference>
<gene>
    <name evidence="14" type="ORF">J3U88_04665</name>
</gene>
<dbReference type="Gene3D" id="3.30.2010.10">
    <property type="entry name" value="Metalloproteases ('zincins'), catalytic domain"/>
    <property type="match status" value="1"/>
</dbReference>
<dbReference type="GO" id="GO:0046872">
    <property type="term" value="F:metal ion binding"/>
    <property type="evidence" value="ECO:0007669"/>
    <property type="project" value="UniProtKB-KW"/>
</dbReference>
<protein>
    <submittedName>
        <fullName evidence="14">M48 family metalloprotease</fullName>
    </submittedName>
</protein>
<dbReference type="GO" id="GO:0004222">
    <property type="term" value="F:metalloendopeptidase activity"/>
    <property type="evidence" value="ECO:0007669"/>
    <property type="project" value="InterPro"/>
</dbReference>
<feature type="transmembrane region" description="Helical" evidence="12">
    <location>
        <begin position="12"/>
        <end position="33"/>
    </location>
</feature>
<keyword evidence="5" id="KW-0479">Metal-binding</keyword>
<comment type="subcellular location">
    <subcellularLocation>
        <location evidence="1">Cell membrane</location>
        <topology evidence="1">Multi-pass membrane protein</topology>
    </subcellularLocation>
</comment>
<evidence type="ECO:0000256" key="6">
    <source>
        <dbReference type="ARBA" id="ARBA00022801"/>
    </source>
</evidence>
<evidence type="ECO:0000256" key="7">
    <source>
        <dbReference type="ARBA" id="ARBA00022833"/>
    </source>
</evidence>
<dbReference type="CDD" id="cd07339">
    <property type="entry name" value="M48B_HtpX_like"/>
    <property type="match status" value="1"/>
</dbReference>
<dbReference type="InterPro" id="IPR050083">
    <property type="entry name" value="HtpX_protease"/>
</dbReference>
<comment type="caution">
    <text evidence="14">The sequence shown here is derived from an EMBL/GenBank/DDBJ whole genome shotgun (WGS) entry which is preliminary data.</text>
</comment>
<dbReference type="Pfam" id="PF01435">
    <property type="entry name" value="Peptidase_M48"/>
    <property type="match status" value="1"/>
</dbReference>
<accession>A0A8J7U2X6</accession>
<evidence type="ECO:0000256" key="5">
    <source>
        <dbReference type="ARBA" id="ARBA00022723"/>
    </source>
</evidence>
<dbReference type="Proteomes" id="UP000664417">
    <property type="component" value="Unassembled WGS sequence"/>
</dbReference>
<keyword evidence="9 11" id="KW-0482">Metalloprotease</keyword>
<evidence type="ECO:0000256" key="4">
    <source>
        <dbReference type="ARBA" id="ARBA00022692"/>
    </source>
</evidence>
<dbReference type="PANTHER" id="PTHR43221:SF1">
    <property type="entry name" value="PROTEASE HTPX"/>
    <property type="match status" value="1"/>
</dbReference>
<keyword evidence="2" id="KW-1003">Cell membrane</keyword>
<keyword evidence="6 11" id="KW-0378">Hydrolase</keyword>
<evidence type="ECO:0000256" key="11">
    <source>
        <dbReference type="RuleBase" id="RU003983"/>
    </source>
</evidence>
<dbReference type="EMBL" id="JAFREP010000003">
    <property type="protein sequence ID" value="MBO1317743.1"/>
    <property type="molecule type" value="Genomic_DNA"/>
</dbReference>
<keyword evidence="8 12" id="KW-1133">Transmembrane helix</keyword>
<dbReference type="GO" id="GO:0006508">
    <property type="term" value="P:proteolysis"/>
    <property type="evidence" value="ECO:0007669"/>
    <property type="project" value="UniProtKB-KW"/>
</dbReference>
<dbReference type="InterPro" id="IPR001915">
    <property type="entry name" value="Peptidase_M48"/>
</dbReference>
<dbReference type="PANTHER" id="PTHR43221">
    <property type="entry name" value="PROTEASE HTPX"/>
    <property type="match status" value="1"/>
</dbReference>